<dbReference type="Pfam" id="PF14559">
    <property type="entry name" value="TPR_19"/>
    <property type="match status" value="1"/>
</dbReference>
<feature type="domain" description="Peptidase M48" evidence="9">
    <location>
        <begin position="68"/>
        <end position="255"/>
    </location>
</feature>
<evidence type="ECO:0000256" key="1">
    <source>
        <dbReference type="ARBA" id="ARBA00022670"/>
    </source>
</evidence>
<dbReference type="AlphaFoldDB" id="A0A7T4QY88"/>
<dbReference type="PANTHER" id="PTHR22726">
    <property type="entry name" value="METALLOENDOPEPTIDASE OMA1"/>
    <property type="match status" value="1"/>
</dbReference>
<comment type="function">
    <text evidence="8">Functions as both a chaperone and a metalloprotease. Maintains the integrity of the outer membrane by promoting either the assembly or the elimination of outer membrane proteins, depending on their folding state.</text>
</comment>
<proteinExistence type="inferred from homology"/>
<feature type="chain" id="PRO_5033182831" description="Putative beta-barrel assembly-enhancing protease" evidence="8">
    <location>
        <begin position="22"/>
        <end position="478"/>
    </location>
</feature>
<evidence type="ECO:0000259" key="9">
    <source>
        <dbReference type="Pfam" id="PF01435"/>
    </source>
</evidence>
<feature type="binding site" evidence="8">
    <location>
        <position position="131"/>
    </location>
    <ligand>
        <name>Zn(2+)</name>
        <dbReference type="ChEBI" id="CHEBI:29105"/>
        <note>catalytic</note>
    </ligand>
</feature>
<dbReference type="EMBL" id="CP066167">
    <property type="protein sequence ID" value="QQD16887.1"/>
    <property type="molecule type" value="Genomic_DNA"/>
</dbReference>
<feature type="signal peptide" evidence="8">
    <location>
        <begin position="1"/>
        <end position="21"/>
    </location>
</feature>
<evidence type="ECO:0000313" key="10">
    <source>
        <dbReference type="EMBL" id="QQD16887.1"/>
    </source>
</evidence>
<dbReference type="PANTHER" id="PTHR22726:SF1">
    <property type="entry name" value="METALLOENDOPEPTIDASE OMA1, MITOCHONDRIAL"/>
    <property type="match status" value="1"/>
</dbReference>
<dbReference type="InterPro" id="IPR001915">
    <property type="entry name" value="Peptidase_M48"/>
</dbReference>
<keyword evidence="2 8" id="KW-0479">Metal-binding</keyword>
<keyword evidence="6 8" id="KW-0862">Zinc</keyword>
<dbReference type="GO" id="GO:0042597">
    <property type="term" value="C:periplasmic space"/>
    <property type="evidence" value="ECO:0007669"/>
    <property type="project" value="UniProtKB-SubCell"/>
</dbReference>
<organism evidence="10 11">
    <name type="scientific">Spongiibacter nanhainus</name>
    <dbReference type="NCBI Taxonomy" id="2794344"/>
    <lineage>
        <taxon>Bacteria</taxon>
        <taxon>Pseudomonadati</taxon>
        <taxon>Pseudomonadota</taxon>
        <taxon>Gammaproteobacteria</taxon>
        <taxon>Cellvibrionales</taxon>
        <taxon>Spongiibacteraceae</taxon>
        <taxon>Spongiibacter</taxon>
    </lineage>
</organism>
<feature type="active site" description="Proton donor" evidence="8">
    <location>
        <position position="201"/>
    </location>
</feature>
<evidence type="ECO:0000313" key="11">
    <source>
        <dbReference type="Proteomes" id="UP000596063"/>
    </source>
</evidence>
<evidence type="ECO:0000256" key="5">
    <source>
        <dbReference type="ARBA" id="ARBA00022801"/>
    </source>
</evidence>
<evidence type="ECO:0000256" key="2">
    <source>
        <dbReference type="ARBA" id="ARBA00022723"/>
    </source>
</evidence>
<protein>
    <recommendedName>
        <fullName evidence="8">Putative beta-barrel assembly-enhancing protease</fullName>
        <ecNumber evidence="8">3.4.-.-</ecNumber>
    </recommendedName>
</protein>
<evidence type="ECO:0000256" key="7">
    <source>
        <dbReference type="ARBA" id="ARBA00023049"/>
    </source>
</evidence>
<dbReference type="GO" id="GO:0004222">
    <property type="term" value="F:metalloendopeptidase activity"/>
    <property type="evidence" value="ECO:0007669"/>
    <property type="project" value="InterPro"/>
</dbReference>
<comment type="similarity">
    <text evidence="8">Belongs to the peptidase M48 family. BepA subfamily.</text>
</comment>
<accession>A0A7T4QY88</accession>
<dbReference type="Gene3D" id="1.25.40.10">
    <property type="entry name" value="Tetratricopeptide repeat domain"/>
    <property type="match status" value="1"/>
</dbReference>
<feature type="binding site" evidence="8">
    <location>
        <position position="135"/>
    </location>
    <ligand>
        <name>Zn(2+)</name>
        <dbReference type="ChEBI" id="CHEBI:29105"/>
        <note>catalytic</note>
    </ligand>
</feature>
<gene>
    <name evidence="10" type="ORF">I6N98_10875</name>
</gene>
<dbReference type="InterPro" id="IPR051156">
    <property type="entry name" value="Mito/Outer_Membr_Metalloprot"/>
</dbReference>
<keyword evidence="3 8" id="KW-0732">Signal</keyword>
<evidence type="ECO:0000256" key="8">
    <source>
        <dbReference type="HAMAP-Rule" id="MF_00997"/>
    </source>
</evidence>
<keyword evidence="11" id="KW-1185">Reference proteome</keyword>
<dbReference type="GO" id="GO:0016020">
    <property type="term" value="C:membrane"/>
    <property type="evidence" value="ECO:0007669"/>
    <property type="project" value="InterPro"/>
</dbReference>
<dbReference type="RefSeq" id="WP_198568389.1">
    <property type="nucleotide sequence ID" value="NZ_CP066167.1"/>
</dbReference>
<reference evidence="10 11" key="1">
    <citation type="submission" date="2020-12" db="EMBL/GenBank/DDBJ databases">
        <authorList>
            <person name="Shan Y."/>
        </authorList>
    </citation>
    <scope>NUCLEOTIDE SEQUENCE [LARGE SCALE GENOMIC DNA]</scope>
    <source>
        <strain evidence="11">csc3.9</strain>
    </source>
</reference>
<dbReference type="KEGG" id="snan:I6N98_10875"/>
<sequence length="478" mass="53571" precursor="true">MYRRALIVLSALLFHIGPAAGGGNGDDLPDLGDVSASPYSMQQEHELGRAWLMMFRAQADTLPDPLLQDYTENLLYQLAANSELKDRRLETVLVDNSTINAFAVPGGVIGIHTGLFLNADNESQFAGVLAHELAHLSQRHFTRSLDKAREATLPTLAGLLAGVILAATTHSDAGIAAITASQAAALENRLRFSRQHEQEADRLGMDTLAKSDMDPNGIPSMFENMNERVRYARAKPPEFLLTHPLTDSRISDSKNRARQYPRQVYTDNLNFQLMRARAVVHHSNKPEDLLSRWEDTQGPNGEAHRYGRTLALLKLERWDDARRSLEVLLNKDPGRIAYQCAQGSLLIGEKRYQEAISFLRSRLALSPDNYPLTMLLADALQQDGQVGAADKLLTDFSEVRPNDPALWYQLAEVRGLARNILGVHRARAEYFILVGQFERASAQLRYAYRLAGDNSVLEGRIRQRLRDIDELKKRIEEL</sequence>
<dbReference type="InterPro" id="IPR030873">
    <property type="entry name" value="Protease_BepA"/>
</dbReference>
<keyword evidence="1 8" id="KW-0645">Protease</keyword>
<dbReference type="GO" id="GO:0008270">
    <property type="term" value="F:zinc ion binding"/>
    <property type="evidence" value="ECO:0007669"/>
    <property type="project" value="UniProtKB-UniRule"/>
</dbReference>
<dbReference type="SUPFAM" id="SSF48452">
    <property type="entry name" value="TPR-like"/>
    <property type="match status" value="1"/>
</dbReference>
<keyword evidence="5 8" id="KW-0378">Hydrolase</keyword>
<dbReference type="HAMAP" id="MF_00997">
    <property type="entry name" value="Protease_BepA"/>
    <property type="match status" value="1"/>
</dbReference>
<dbReference type="EC" id="3.4.-.-" evidence="8"/>
<evidence type="ECO:0000256" key="6">
    <source>
        <dbReference type="ARBA" id="ARBA00022833"/>
    </source>
</evidence>
<evidence type="ECO:0000256" key="3">
    <source>
        <dbReference type="ARBA" id="ARBA00022729"/>
    </source>
</evidence>
<dbReference type="Proteomes" id="UP000596063">
    <property type="component" value="Chromosome"/>
</dbReference>
<dbReference type="InterPro" id="IPR011990">
    <property type="entry name" value="TPR-like_helical_dom_sf"/>
</dbReference>
<evidence type="ECO:0000256" key="4">
    <source>
        <dbReference type="ARBA" id="ARBA00022764"/>
    </source>
</evidence>
<dbReference type="Gene3D" id="3.30.2010.10">
    <property type="entry name" value="Metalloproteases ('zincins'), catalytic domain"/>
    <property type="match status" value="1"/>
</dbReference>
<feature type="active site" evidence="8">
    <location>
        <position position="132"/>
    </location>
</feature>
<keyword evidence="7 8" id="KW-0482">Metalloprotease</keyword>
<keyword evidence="4 8" id="KW-0574">Periplasm</keyword>
<dbReference type="GO" id="GO:0051603">
    <property type="term" value="P:proteolysis involved in protein catabolic process"/>
    <property type="evidence" value="ECO:0007669"/>
    <property type="project" value="TreeGrafter"/>
</dbReference>
<dbReference type="Pfam" id="PF01435">
    <property type="entry name" value="Peptidase_M48"/>
    <property type="match status" value="1"/>
</dbReference>
<feature type="binding site" evidence="8">
    <location>
        <position position="197"/>
    </location>
    <ligand>
        <name>Zn(2+)</name>
        <dbReference type="ChEBI" id="CHEBI:29105"/>
        <note>catalytic</note>
    </ligand>
</feature>
<comment type="subcellular location">
    <subcellularLocation>
        <location evidence="8">Periplasm</location>
    </subcellularLocation>
</comment>
<comment type="cofactor">
    <cofactor evidence="8">
        <name>Zn(2+)</name>
        <dbReference type="ChEBI" id="CHEBI:29105"/>
    </cofactor>
    <text evidence="8">Binds 1 zinc ion per subunit.</text>
</comment>
<name>A0A7T4QY88_9GAMM</name>